<evidence type="ECO:0000313" key="1">
    <source>
        <dbReference type="EMBL" id="MDY3560511.1"/>
    </source>
</evidence>
<evidence type="ECO:0000313" key="2">
    <source>
        <dbReference type="Proteomes" id="UP001272242"/>
    </source>
</evidence>
<gene>
    <name evidence="1" type="ORF">R5W23_001746</name>
</gene>
<protein>
    <recommendedName>
        <fullName evidence="3">Acyl-CoA dehydrogenase</fullName>
    </recommendedName>
</protein>
<proteinExistence type="predicted"/>
<sequence length="103" mass="11088">MRAATELTAELGNRFKVGDAAPELVAQLVARVAALDRQLTQTASVPDDLRAAVAELLSLVRETTATGGRWLDAVADGPELASYRMRARVQKVYGLLVRNESPP</sequence>
<organism evidence="1 2">
    <name type="scientific">Gemmata algarum</name>
    <dbReference type="NCBI Taxonomy" id="2975278"/>
    <lineage>
        <taxon>Bacteria</taxon>
        <taxon>Pseudomonadati</taxon>
        <taxon>Planctomycetota</taxon>
        <taxon>Planctomycetia</taxon>
        <taxon>Gemmatales</taxon>
        <taxon>Gemmataceae</taxon>
        <taxon>Gemmata</taxon>
    </lineage>
</organism>
<dbReference type="RefSeq" id="WP_261184749.1">
    <property type="nucleotide sequence ID" value="NZ_JAXBLV010000178.1"/>
</dbReference>
<dbReference type="Proteomes" id="UP001272242">
    <property type="component" value="Unassembled WGS sequence"/>
</dbReference>
<comment type="caution">
    <text evidence="1">The sequence shown here is derived from an EMBL/GenBank/DDBJ whole genome shotgun (WGS) entry which is preliminary data.</text>
</comment>
<evidence type="ECO:0008006" key="3">
    <source>
        <dbReference type="Google" id="ProtNLM"/>
    </source>
</evidence>
<dbReference type="EMBL" id="JAXBLV010000178">
    <property type="protein sequence ID" value="MDY3560511.1"/>
    <property type="molecule type" value="Genomic_DNA"/>
</dbReference>
<keyword evidence="2" id="KW-1185">Reference proteome</keyword>
<accession>A0ABU5EYZ7</accession>
<name>A0ABU5EYZ7_9BACT</name>
<reference evidence="2" key="1">
    <citation type="journal article" date="2023" name="Mar. Drugs">
        <title>Gemmata algarum, a Novel Planctomycete Isolated from an Algal Mat, Displays Antimicrobial Activity.</title>
        <authorList>
            <person name="Kumar G."/>
            <person name="Kallscheuer N."/>
            <person name="Kashif M."/>
            <person name="Ahamad S."/>
            <person name="Jagadeeshwari U."/>
            <person name="Pannikurungottu S."/>
            <person name="Haufschild T."/>
            <person name="Kabuu M."/>
            <person name="Sasikala C."/>
            <person name="Jogler C."/>
            <person name="Ramana C."/>
        </authorList>
    </citation>
    <scope>NUCLEOTIDE SEQUENCE [LARGE SCALE GENOMIC DNA]</scope>
    <source>
        <strain evidence="2">JC673</strain>
    </source>
</reference>